<dbReference type="InterPro" id="IPR012840">
    <property type="entry name" value="NrdG2"/>
</dbReference>
<protein>
    <recommendedName>
        <fullName evidence="7">Radical SAM core domain-containing protein</fullName>
    </recommendedName>
</protein>
<evidence type="ECO:0000256" key="4">
    <source>
        <dbReference type="ARBA" id="ARBA00022723"/>
    </source>
</evidence>
<dbReference type="PANTHER" id="PTHR30352">
    <property type="entry name" value="PYRUVATE FORMATE-LYASE-ACTIVATING ENZYME"/>
    <property type="match status" value="1"/>
</dbReference>
<dbReference type="InterPro" id="IPR013785">
    <property type="entry name" value="Aldolase_TIM"/>
</dbReference>
<dbReference type="InterPro" id="IPR058240">
    <property type="entry name" value="rSAM_sf"/>
</dbReference>
<evidence type="ECO:0000256" key="5">
    <source>
        <dbReference type="ARBA" id="ARBA00023004"/>
    </source>
</evidence>
<comment type="caution">
    <text evidence="8">The sequence shown here is derived from an EMBL/GenBank/DDBJ whole genome shotgun (WGS) entry which is preliminary data.</text>
</comment>
<proteinExistence type="predicted"/>
<evidence type="ECO:0000256" key="6">
    <source>
        <dbReference type="ARBA" id="ARBA00023014"/>
    </source>
</evidence>
<evidence type="ECO:0000313" key="9">
    <source>
        <dbReference type="Proteomes" id="UP000660862"/>
    </source>
</evidence>
<dbReference type="SFLD" id="SFLDG01067">
    <property type="entry name" value="SPASM/twitch_domain_containing"/>
    <property type="match status" value="1"/>
</dbReference>
<dbReference type="InterPro" id="IPR034457">
    <property type="entry name" value="Organic_radical-activating"/>
</dbReference>
<evidence type="ECO:0000259" key="7">
    <source>
        <dbReference type="PROSITE" id="PS51918"/>
    </source>
</evidence>
<dbReference type="SFLD" id="SFLDS00029">
    <property type="entry name" value="Radical_SAM"/>
    <property type="match status" value="1"/>
</dbReference>
<dbReference type="InterPro" id="IPR007197">
    <property type="entry name" value="rSAM"/>
</dbReference>
<keyword evidence="3" id="KW-0949">S-adenosyl-L-methionine</keyword>
<dbReference type="GO" id="GO:0046872">
    <property type="term" value="F:metal ion binding"/>
    <property type="evidence" value="ECO:0007669"/>
    <property type="project" value="UniProtKB-KW"/>
</dbReference>
<dbReference type="PANTHER" id="PTHR30352:SF13">
    <property type="entry name" value="GLYCYL-RADICAL ENZYME ACTIVATING ENZYME YJJW-RELATED"/>
    <property type="match status" value="1"/>
</dbReference>
<gene>
    <name evidence="8" type="ORF">GCM10007415_17240</name>
</gene>
<keyword evidence="2" id="KW-0004">4Fe-4S</keyword>
<dbReference type="GO" id="GO:0051539">
    <property type="term" value="F:4 iron, 4 sulfur cluster binding"/>
    <property type="evidence" value="ECO:0007669"/>
    <property type="project" value="UniProtKB-KW"/>
</dbReference>
<dbReference type="EMBL" id="BMER01000001">
    <property type="protein sequence ID" value="GGG84593.1"/>
    <property type="molecule type" value="Genomic_DNA"/>
</dbReference>
<reference evidence="8" key="1">
    <citation type="journal article" date="2014" name="Int. J. Syst. Evol. Microbiol.">
        <title>Complete genome sequence of Corynebacterium casei LMG S-19264T (=DSM 44701T), isolated from a smear-ripened cheese.</title>
        <authorList>
            <consortium name="US DOE Joint Genome Institute (JGI-PGF)"/>
            <person name="Walter F."/>
            <person name="Albersmeier A."/>
            <person name="Kalinowski J."/>
            <person name="Ruckert C."/>
        </authorList>
    </citation>
    <scope>NUCLEOTIDE SEQUENCE</scope>
    <source>
        <strain evidence="8">CGMCC 1.12195</strain>
    </source>
</reference>
<dbReference type="NCBIfam" id="TIGR02495">
    <property type="entry name" value="NrdG2"/>
    <property type="match status" value="1"/>
</dbReference>
<evidence type="ECO:0000256" key="2">
    <source>
        <dbReference type="ARBA" id="ARBA00022485"/>
    </source>
</evidence>
<dbReference type="SUPFAM" id="SSF102114">
    <property type="entry name" value="Radical SAM enzymes"/>
    <property type="match status" value="1"/>
</dbReference>
<keyword evidence="5" id="KW-0408">Iron</keyword>
<dbReference type="PROSITE" id="PS51918">
    <property type="entry name" value="RADICAL_SAM"/>
    <property type="match status" value="1"/>
</dbReference>
<dbReference type="GO" id="GO:0003824">
    <property type="term" value="F:catalytic activity"/>
    <property type="evidence" value="ECO:0007669"/>
    <property type="project" value="InterPro"/>
</dbReference>
<dbReference type="SFLD" id="SFLDG01094">
    <property type="entry name" value="Uncharacterised_Radical_SAM_Su"/>
    <property type="match status" value="1"/>
</dbReference>
<reference evidence="8" key="2">
    <citation type="submission" date="2020-09" db="EMBL/GenBank/DDBJ databases">
        <authorList>
            <person name="Sun Q."/>
            <person name="Zhou Y."/>
        </authorList>
    </citation>
    <scope>NUCLEOTIDE SEQUENCE</scope>
    <source>
        <strain evidence="8">CGMCC 1.12195</strain>
    </source>
</reference>
<keyword evidence="6" id="KW-0411">Iron-sulfur</keyword>
<organism evidence="8 9">
    <name type="scientific">Parapedobacter pyrenivorans</name>
    <dbReference type="NCBI Taxonomy" id="1305674"/>
    <lineage>
        <taxon>Bacteria</taxon>
        <taxon>Pseudomonadati</taxon>
        <taxon>Bacteroidota</taxon>
        <taxon>Sphingobacteriia</taxon>
        <taxon>Sphingobacteriales</taxon>
        <taxon>Sphingobacteriaceae</taxon>
        <taxon>Parapedobacter</taxon>
    </lineage>
</organism>
<keyword evidence="4" id="KW-0479">Metal-binding</keyword>
<name>A0A917HNU7_9SPHI</name>
<comment type="cofactor">
    <cofactor evidence="1">
        <name>[4Fe-4S] cluster</name>
        <dbReference type="ChEBI" id="CHEBI:49883"/>
    </cofactor>
</comment>
<dbReference type="Pfam" id="PF04055">
    <property type="entry name" value="Radical_SAM"/>
    <property type="match status" value="1"/>
</dbReference>
<dbReference type="AlphaFoldDB" id="A0A917HNU7"/>
<evidence type="ECO:0000256" key="1">
    <source>
        <dbReference type="ARBA" id="ARBA00001966"/>
    </source>
</evidence>
<keyword evidence="9" id="KW-1185">Reference proteome</keyword>
<dbReference type="RefSeq" id="WP_188505471.1">
    <property type="nucleotide sequence ID" value="NZ_BMER01000001.1"/>
</dbReference>
<feature type="domain" description="Radical SAM core" evidence="7">
    <location>
        <begin position="32"/>
        <end position="242"/>
    </location>
</feature>
<dbReference type="Proteomes" id="UP000660862">
    <property type="component" value="Unassembled WGS sequence"/>
</dbReference>
<evidence type="ECO:0000313" key="8">
    <source>
        <dbReference type="EMBL" id="GGG84593.1"/>
    </source>
</evidence>
<dbReference type="Gene3D" id="3.20.20.70">
    <property type="entry name" value="Aldolase class I"/>
    <property type="match status" value="1"/>
</dbReference>
<sequence length="242" mass="27059">MSERKGSIGNARILPKEVPTPIYSITPFTLLDYPGKTACILWFAGCNMRCTYCYNPDIVLGKGVVSIMEALTFLRSRKGLLQGIVLSGGECTLHPTVFPLLETAKEYGFDVKIDTNGSRPKVLERLIARRLVDYIALDFKALEHRYQAITESTLFPEFAESLSLLNCSSVPFELRTTVHSELITRDDLRAMVGFLQQHAYSGPYYIQHYVNGVPVLGKLCRSIKYAHFSELSVDGIAVVERG</sequence>
<dbReference type="CDD" id="cd01335">
    <property type="entry name" value="Radical_SAM"/>
    <property type="match status" value="1"/>
</dbReference>
<evidence type="ECO:0000256" key="3">
    <source>
        <dbReference type="ARBA" id="ARBA00022691"/>
    </source>
</evidence>
<accession>A0A917HNU7</accession>